<dbReference type="InterPro" id="IPR054156">
    <property type="entry name" value="YxaF_TetR_C"/>
</dbReference>
<dbReference type="SUPFAM" id="SSF48498">
    <property type="entry name" value="Tetracyclin repressor-like, C-terminal domain"/>
    <property type="match status" value="1"/>
</dbReference>
<feature type="DNA-binding region" description="H-T-H motif" evidence="4">
    <location>
        <begin position="26"/>
        <end position="45"/>
    </location>
</feature>
<keyword evidence="3" id="KW-0804">Transcription</keyword>
<dbReference type="InterPro" id="IPR036271">
    <property type="entry name" value="Tet_transcr_reg_TetR-rel_C_sf"/>
</dbReference>
<dbReference type="PROSITE" id="PS50977">
    <property type="entry name" value="HTH_TETR_2"/>
    <property type="match status" value="1"/>
</dbReference>
<dbReference type="GO" id="GO:0003677">
    <property type="term" value="F:DNA binding"/>
    <property type="evidence" value="ECO:0007669"/>
    <property type="project" value="UniProtKB-UniRule"/>
</dbReference>
<name>A0A7C1FIM8_9CHLR</name>
<keyword evidence="1" id="KW-0805">Transcription regulation</keyword>
<evidence type="ECO:0000313" key="6">
    <source>
        <dbReference type="EMBL" id="HDX30133.1"/>
    </source>
</evidence>
<evidence type="ECO:0000256" key="2">
    <source>
        <dbReference type="ARBA" id="ARBA00023125"/>
    </source>
</evidence>
<dbReference type="AlphaFoldDB" id="A0A7C1FIM8"/>
<dbReference type="Pfam" id="PF00440">
    <property type="entry name" value="TetR_N"/>
    <property type="match status" value="1"/>
</dbReference>
<dbReference type="PANTHER" id="PTHR47506:SF3">
    <property type="entry name" value="HTH-TYPE TRANSCRIPTIONAL REGULATOR LMRA"/>
    <property type="match status" value="1"/>
</dbReference>
<proteinExistence type="predicted"/>
<sequence length="197" mass="21215">MSSHSRQQLVETTSRLLERQGYHGTGLNQIIRESGAPRGSLYYYFPEGKEALAAAAIAEQGVRMRTFTSALLDEIEDAAEAVDRLLERLIESFSVSDHCGGAPLAAVALETAGSSERLRTTCANAYAGLIDAFAQKLTQAGHALQEAQMLATTIVASIEGAVILSRTQRSASPLEQIRIALRTLLMRSAPEHRSTGD</sequence>
<dbReference type="Pfam" id="PF21993">
    <property type="entry name" value="TetR_C_13_2"/>
    <property type="match status" value="1"/>
</dbReference>
<feature type="domain" description="HTH tetR-type" evidence="5">
    <location>
        <begin position="3"/>
        <end position="63"/>
    </location>
</feature>
<evidence type="ECO:0000256" key="4">
    <source>
        <dbReference type="PROSITE-ProRule" id="PRU00335"/>
    </source>
</evidence>
<dbReference type="InterPro" id="IPR001647">
    <property type="entry name" value="HTH_TetR"/>
</dbReference>
<dbReference type="PANTHER" id="PTHR47506">
    <property type="entry name" value="TRANSCRIPTIONAL REGULATORY PROTEIN"/>
    <property type="match status" value="1"/>
</dbReference>
<accession>A0A7C1FIM8</accession>
<dbReference type="InterPro" id="IPR009057">
    <property type="entry name" value="Homeodomain-like_sf"/>
</dbReference>
<evidence type="ECO:0000259" key="5">
    <source>
        <dbReference type="PROSITE" id="PS50977"/>
    </source>
</evidence>
<reference evidence="6" key="1">
    <citation type="journal article" date="2020" name="mSystems">
        <title>Genome- and Community-Level Interaction Insights into Carbon Utilization and Element Cycling Functions of Hydrothermarchaeota in Hydrothermal Sediment.</title>
        <authorList>
            <person name="Zhou Z."/>
            <person name="Liu Y."/>
            <person name="Xu W."/>
            <person name="Pan J."/>
            <person name="Luo Z.H."/>
            <person name="Li M."/>
        </authorList>
    </citation>
    <scope>NUCLEOTIDE SEQUENCE [LARGE SCALE GENOMIC DNA]</scope>
    <source>
        <strain evidence="6">SpSt-289</strain>
    </source>
</reference>
<gene>
    <name evidence="6" type="ORF">ENQ20_01415</name>
</gene>
<evidence type="ECO:0000256" key="1">
    <source>
        <dbReference type="ARBA" id="ARBA00023015"/>
    </source>
</evidence>
<dbReference type="Gene3D" id="1.10.357.10">
    <property type="entry name" value="Tetracycline Repressor, domain 2"/>
    <property type="match status" value="1"/>
</dbReference>
<organism evidence="6">
    <name type="scientific">Caldilinea aerophila</name>
    <dbReference type="NCBI Taxonomy" id="133453"/>
    <lineage>
        <taxon>Bacteria</taxon>
        <taxon>Bacillati</taxon>
        <taxon>Chloroflexota</taxon>
        <taxon>Caldilineae</taxon>
        <taxon>Caldilineales</taxon>
        <taxon>Caldilineaceae</taxon>
        <taxon>Caldilinea</taxon>
    </lineage>
</organism>
<protein>
    <submittedName>
        <fullName evidence="6">TetR/AcrR family transcriptional regulator</fullName>
    </submittedName>
</protein>
<evidence type="ECO:0000256" key="3">
    <source>
        <dbReference type="ARBA" id="ARBA00023163"/>
    </source>
</evidence>
<keyword evidence="2 4" id="KW-0238">DNA-binding</keyword>
<dbReference type="EMBL" id="DSMG01000017">
    <property type="protein sequence ID" value="HDX30133.1"/>
    <property type="molecule type" value="Genomic_DNA"/>
</dbReference>
<dbReference type="SUPFAM" id="SSF46689">
    <property type="entry name" value="Homeodomain-like"/>
    <property type="match status" value="1"/>
</dbReference>
<comment type="caution">
    <text evidence="6">The sequence shown here is derived from an EMBL/GenBank/DDBJ whole genome shotgun (WGS) entry which is preliminary data.</text>
</comment>